<dbReference type="InParanoid" id="A0A0C3BGK7"/>
<accession>A0A0C3BGK7</accession>
<feature type="non-terminal residue" evidence="2">
    <location>
        <position position="109"/>
    </location>
</feature>
<feature type="coiled-coil region" evidence="1">
    <location>
        <begin position="37"/>
        <end position="67"/>
    </location>
</feature>
<evidence type="ECO:0000313" key="3">
    <source>
        <dbReference type="Proteomes" id="UP000054166"/>
    </source>
</evidence>
<name>A0A0C3BGK7_PILCF</name>
<protein>
    <submittedName>
        <fullName evidence="2">Uncharacterized protein</fullName>
    </submittedName>
</protein>
<keyword evidence="3" id="KW-1185">Reference proteome</keyword>
<keyword evidence="1" id="KW-0175">Coiled coil</keyword>
<dbReference type="HOGENOM" id="CLU_142395_0_0_1"/>
<dbReference type="OrthoDB" id="3268967at2759"/>
<proteinExistence type="predicted"/>
<evidence type="ECO:0000256" key="1">
    <source>
        <dbReference type="SAM" id="Coils"/>
    </source>
</evidence>
<dbReference type="Proteomes" id="UP000054166">
    <property type="component" value="Unassembled WGS sequence"/>
</dbReference>
<dbReference type="AlphaFoldDB" id="A0A0C3BGK7"/>
<reference evidence="3" key="2">
    <citation type="submission" date="2015-01" db="EMBL/GenBank/DDBJ databases">
        <title>Evolutionary Origins and Diversification of the Mycorrhizal Mutualists.</title>
        <authorList>
            <consortium name="DOE Joint Genome Institute"/>
            <consortium name="Mycorrhizal Genomics Consortium"/>
            <person name="Kohler A."/>
            <person name="Kuo A."/>
            <person name="Nagy L.G."/>
            <person name="Floudas D."/>
            <person name="Copeland A."/>
            <person name="Barry K.W."/>
            <person name="Cichocki N."/>
            <person name="Veneault-Fourrey C."/>
            <person name="LaButti K."/>
            <person name="Lindquist E.A."/>
            <person name="Lipzen A."/>
            <person name="Lundell T."/>
            <person name="Morin E."/>
            <person name="Murat C."/>
            <person name="Riley R."/>
            <person name="Ohm R."/>
            <person name="Sun H."/>
            <person name="Tunlid A."/>
            <person name="Henrissat B."/>
            <person name="Grigoriev I.V."/>
            <person name="Hibbett D.S."/>
            <person name="Martin F."/>
        </authorList>
    </citation>
    <scope>NUCLEOTIDE SEQUENCE [LARGE SCALE GENOMIC DNA]</scope>
    <source>
        <strain evidence="3">F 1598</strain>
    </source>
</reference>
<dbReference type="EMBL" id="KN833034">
    <property type="protein sequence ID" value="KIM76482.1"/>
    <property type="molecule type" value="Genomic_DNA"/>
</dbReference>
<feature type="non-terminal residue" evidence="2">
    <location>
        <position position="1"/>
    </location>
</feature>
<organism evidence="2 3">
    <name type="scientific">Piloderma croceum (strain F 1598)</name>
    <dbReference type="NCBI Taxonomy" id="765440"/>
    <lineage>
        <taxon>Eukaryota</taxon>
        <taxon>Fungi</taxon>
        <taxon>Dikarya</taxon>
        <taxon>Basidiomycota</taxon>
        <taxon>Agaricomycotina</taxon>
        <taxon>Agaricomycetes</taxon>
        <taxon>Agaricomycetidae</taxon>
        <taxon>Atheliales</taxon>
        <taxon>Atheliaceae</taxon>
        <taxon>Piloderma</taxon>
    </lineage>
</organism>
<sequence>LNTINSSTGYSGFQLKTGHSPRIIPPLIPLVPNLDEVDDVNNALKVLRRLHDDIQEAKDNLLRAKVSQAEFANRHRHDEVVFATGDRVMLSTFHRRRDYLQKDDKRVGK</sequence>
<reference evidence="2 3" key="1">
    <citation type="submission" date="2014-04" db="EMBL/GenBank/DDBJ databases">
        <authorList>
            <consortium name="DOE Joint Genome Institute"/>
            <person name="Kuo A."/>
            <person name="Tarkka M."/>
            <person name="Buscot F."/>
            <person name="Kohler A."/>
            <person name="Nagy L.G."/>
            <person name="Floudas D."/>
            <person name="Copeland A."/>
            <person name="Barry K.W."/>
            <person name="Cichocki N."/>
            <person name="Veneault-Fourrey C."/>
            <person name="LaButti K."/>
            <person name="Lindquist E.A."/>
            <person name="Lipzen A."/>
            <person name="Lundell T."/>
            <person name="Morin E."/>
            <person name="Murat C."/>
            <person name="Sun H."/>
            <person name="Tunlid A."/>
            <person name="Henrissat B."/>
            <person name="Grigoriev I.V."/>
            <person name="Hibbett D.S."/>
            <person name="Martin F."/>
            <person name="Nordberg H.P."/>
            <person name="Cantor M.N."/>
            <person name="Hua S.X."/>
        </authorList>
    </citation>
    <scope>NUCLEOTIDE SEQUENCE [LARGE SCALE GENOMIC DNA]</scope>
    <source>
        <strain evidence="2 3">F 1598</strain>
    </source>
</reference>
<dbReference type="STRING" id="765440.A0A0C3BGK7"/>
<evidence type="ECO:0000313" key="2">
    <source>
        <dbReference type="EMBL" id="KIM76482.1"/>
    </source>
</evidence>
<gene>
    <name evidence="2" type="ORF">PILCRDRAFT_45080</name>
</gene>